<dbReference type="Gene3D" id="3.30.479.30">
    <property type="entry name" value="Band 7 domain"/>
    <property type="match status" value="1"/>
</dbReference>
<dbReference type="GO" id="GO:0098552">
    <property type="term" value="C:side of membrane"/>
    <property type="evidence" value="ECO:0007669"/>
    <property type="project" value="UniProtKB-ARBA"/>
</dbReference>
<accession>A0A1R4AB76</accession>
<name>A0A1R4AB76_BABMR</name>
<dbReference type="PANTHER" id="PTHR43327:SF10">
    <property type="entry name" value="STOMATIN-LIKE PROTEIN 2, MITOCHONDRIAL"/>
    <property type="match status" value="1"/>
</dbReference>
<evidence type="ECO:0000313" key="5">
    <source>
        <dbReference type="EMBL" id="SJK86184.1"/>
    </source>
</evidence>
<dbReference type="CDD" id="cd08829">
    <property type="entry name" value="SPFH_paraslipin"/>
    <property type="match status" value="1"/>
</dbReference>
<dbReference type="Pfam" id="PF16200">
    <property type="entry name" value="Band_7_C"/>
    <property type="match status" value="1"/>
</dbReference>
<comment type="similarity">
    <text evidence="2">Belongs to the band 7/mec-2 family.</text>
</comment>
<dbReference type="GO" id="GO:0005886">
    <property type="term" value="C:plasma membrane"/>
    <property type="evidence" value="ECO:0007669"/>
    <property type="project" value="UniProtKB-ARBA"/>
</dbReference>
<organism evidence="5 6">
    <name type="scientific">Babesia microti (strain RI)</name>
    <dbReference type="NCBI Taxonomy" id="1133968"/>
    <lineage>
        <taxon>Eukaryota</taxon>
        <taxon>Sar</taxon>
        <taxon>Alveolata</taxon>
        <taxon>Apicomplexa</taxon>
        <taxon>Aconoidasida</taxon>
        <taxon>Piroplasmida</taxon>
        <taxon>Babesiidae</taxon>
        <taxon>Babesia</taxon>
    </lineage>
</organism>
<feature type="domain" description="Band 7" evidence="4">
    <location>
        <begin position="51"/>
        <end position="209"/>
    </location>
</feature>
<protein>
    <submittedName>
        <fullName evidence="5">Stomatin-like protein 2 mitochondrial</fullName>
    </submittedName>
</protein>
<comment type="subcellular location">
    <subcellularLocation>
        <location evidence="1">Mitochondrion</location>
    </subcellularLocation>
</comment>
<dbReference type="FunFam" id="3.30.479.30:FF:000004">
    <property type="entry name" value="Putative membrane protease family, stomatin"/>
    <property type="match status" value="1"/>
</dbReference>
<evidence type="ECO:0000256" key="1">
    <source>
        <dbReference type="ARBA" id="ARBA00004173"/>
    </source>
</evidence>
<dbReference type="AlphaFoldDB" id="A0A1R4AB76"/>
<keyword evidence="6" id="KW-1185">Reference proteome</keyword>
<keyword evidence="3" id="KW-0496">Mitochondrion</keyword>
<sequence>MTLAPFFVLNLKSINVKLHSQYRNCINYANRVQQCHFSTRGEHIQYPKRHVGVTVVPQQTVFIIERFGRYKKTISAGLHFLIPFIDKIAYIHSLKEEAIVIPNQTAITKDNVIIQIDGILYIKCVNPYDASYGVEDPVFSVMQLAQTTMRSELGKLSLDSTFLERESLNKLIVEAINTASKSWGITCMRYEIRDITPPKNIVTAMERQAEAERIKRAEILKSEGNRESEINLAQGRREIDILRAQGEAIATKERAKATAEAIHTLAEALKSSNSSNAVALRVAEQYISAFNNLAKHSTTVLLPSKVDDAAGMVAQALGIYNAAFRNDKIQEIVTNENKPPK</sequence>
<reference evidence="5 6" key="3">
    <citation type="journal article" date="2016" name="Sci. Rep.">
        <title>Genome-wide diversity and gene expression profiling of Babesia microti isolates identify polymorphic genes that mediate host-pathogen interactions.</title>
        <authorList>
            <person name="Silva J.C."/>
            <person name="Cornillot E."/>
            <person name="McCracken C."/>
            <person name="Usmani-Brown S."/>
            <person name="Dwivedi A."/>
            <person name="Ifeonu O.O."/>
            <person name="Crabtree J."/>
            <person name="Gotia H.T."/>
            <person name="Virji A.Z."/>
            <person name="Reynes C."/>
            <person name="Colinge J."/>
            <person name="Kumar V."/>
            <person name="Lawres L."/>
            <person name="Pazzi J.E."/>
            <person name="Pablo J.V."/>
            <person name="Hung C."/>
            <person name="Brancato J."/>
            <person name="Kumari P."/>
            <person name="Orvis J."/>
            <person name="Tretina K."/>
            <person name="Chibucos M."/>
            <person name="Ott S."/>
            <person name="Sadzewicz L."/>
            <person name="Sengamalay N."/>
            <person name="Shetty A.C."/>
            <person name="Su Q."/>
            <person name="Tallon L."/>
            <person name="Fraser C.M."/>
            <person name="Frutos R."/>
            <person name="Molina D.M."/>
            <person name="Krause P.J."/>
            <person name="Ben Mamoun C."/>
        </authorList>
    </citation>
    <scope>NUCLEOTIDE SEQUENCE [LARGE SCALE GENOMIC DNA]</scope>
    <source>
        <strain evidence="5 6">RI</strain>
    </source>
</reference>
<gene>
    <name evidence="5" type="ORF">BMR1_02g04236</name>
</gene>
<dbReference type="Pfam" id="PF01145">
    <property type="entry name" value="Band_7"/>
    <property type="match status" value="1"/>
</dbReference>
<dbReference type="EMBL" id="FO082872">
    <property type="protein sequence ID" value="SJK86184.1"/>
    <property type="molecule type" value="Genomic_DNA"/>
</dbReference>
<evidence type="ECO:0000259" key="4">
    <source>
        <dbReference type="SMART" id="SM00244"/>
    </source>
</evidence>
<dbReference type="InterPro" id="IPR032435">
    <property type="entry name" value="STML2-like_C"/>
</dbReference>
<dbReference type="GeneID" id="24424626"/>
<dbReference type="PANTHER" id="PTHR43327">
    <property type="entry name" value="STOMATIN-LIKE PROTEIN 2, MITOCHONDRIAL"/>
    <property type="match status" value="1"/>
</dbReference>
<dbReference type="OrthoDB" id="434619at2759"/>
<evidence type="ECO:0000256" key="3">
    <source>
        <dbReference type="ARBA" id="ARBA00023128"/>
    </source>
</evidence>
<proteinExistence type="inferred from homology"/>
<dbReference type="InterPro" id="IPR036013">
    <property type="entry name" value="Band_7/SPFH_dom_sf"/>
</dbReference>
<dbReference type="VEuPathDB" id="PiroplasmaDB:BMR1_02g04236"/>
<reference evidence="5 6" key="1">
    <citation type="journal article" date="2012" name="Nucleic Acids Res.">
        <title>Sequencing of the smallest Apicomplexan genome from the human pathogen Babesia microti.</title>
        <authorList>
            <person name="Cornillot E."/>
            <person name="Hadj-Kaddour K."/>
            <person name="Dassouli A."/>
            <person name="Noel B."/>
            <person name="Ranwez V."/>
            <person name="Vacherie B."/>
            <person name="Augagneur Y."/>
            <person name="Bres V."/>
            <person name="Duclos A."/>
            <person name="Randazzo S."/>
            <person name="Carcy B."/>
            <person name="Debierre-Grockiego F."/>
            <person name="Delbecq S."/>
            <person name="Moubri-Menage K."/>
            <person name="Shams-Eldin H."/>
            <person name="Usmani-Brown S."/>
            <person name="Bringaud F."/>
            <person name="Wincker P."/>
            <person name="Vivares C.P."/>
            <person name="Schwarz R.T."/>
            <person name="Schetters T.P."/>
            <person name="Krause P.J."/>
            <person name="Gorenflot A."/>
            <person name="Berry V."/>
            <person name="Barbe V."/>
            <person name="Ben Mamoun C."/>
        </authorList>
    </citation>
    <scope>NUCLEOTIDE SEQUENCE [LARGE SCALE GENOMIC DNA]</scope>
    <source>
        <strain evidence="5 6">RI</strain>
    </source>
</reference>
<dbReference type="Proteomes" id="UP000002899">
    <property type="component" value="Chromosome II"/>
</dbReference>
<dbReference type="InterPro" id="IPR050710">
    <property type="entry name" value="Band7/mec-2_domain"/>
</dbReference>
<dbReference type="KEGG" id="bmic:BMR1_02g04236"/>
<evidence type="ECO:0000256" key="2">
    <source>
        <dbReference type="ARBA" id="ARBA00008164"/>
    </source>
</evidence>
<dbReference type="GO" id="GO:0007005">
    <property type="term" value="P:mitochondrion organization"/>
    <property type="evidence" value="ECO:0007669"/>
    <property type="project" value="TreeGrafter"/>
</dbReference>
<dbReference type="InterPro" id="IPR001972">
    <property type="entry name" value="Stomatin_HflK_fam"/>
</dbReference>
<dbReference type="InterPro" id="IPR001107">
    <property type="entry name" value="Band_7"/>
</dbReference>
<dbReference type="SUPFAM" id="SSF117892">
    <property type="entry name" value="Band 7/SPFH domain"/>
    <property type="match status" value="1"/>
</dbReference>
<dbReference type="PRINTS" id="PR00721">
    <property type="entry name" value="STOMATIN"/>
</dbReference>
<evidence type="ECO:0000313" key="6">
    <source>
        <dbReference type="Proteomes" id="UP000002899"/>
    </source>
</evidence>
<dbReference type="GO" id="GO:0005739">
    <property type="term" value="C:mitochondrion"/>
    <property type="evidence" value="ECO:0007669"/>
    <property type="project" value="UniProtKB-SubCell"/>
</dbReference>
<dbReference type="RefSeq" id="XP_021338375.1">
    <property type="nucleotide sequence ID" value="XM_021481773.1"/>
</dbReference>
<reference evidence="5 6" key="2">
    <citation type="journal article" date="2013" name="PLoS ONE">
        <title>Whole genome mapping and re-organization of the nuclear and mitochondrial genomes of Babesia microti isolates.</title>
        <authorList>
            <person name="Cornillot E."/>
            <person name="Dassouli A."/>
            <person name="Garg A."/>
            <person name="Pachikara N."/>
            <person name="Randazzo S."/>
            <person name="Depoix D."/>
            <person name="Carcy B."/>
            <person name="Delbecq S."/>
            <person name="Frutos R."/>
            <person name="Silva J.C."/>
            <person name="Sutton R."/>
            <person name="Krause P.J."/>
            <person name="Mamoun C.B."/>
        </authorList>
    </citation>
    <scope>NUCLEOTIDE SEQUENCE [LARGE SCALE GENOMIC DNA]</scope>
    <source>
        <strain evidence="5 6">RI</strain>
    </source>
</reference>
<dbReference type="SMART" id="SM00244">
    <property type="entry name" value="PHB"/>
    <property type="match status" value="1"/>
</dbReference>